<accession>A0ABM7DSG8</accession>
<dbReference type="EMBL" id="CP020373">
    <property type="protein sequence ID" value="AZQ12652.1"/>
    <property type="molecule type" value="Genomic_DNA"/>
</dbReference>
<gene>
    <name evidence="1" type="ORF">STH12_03593</name>
</gene>
<protein>
    <submittedName>
        <fullName evidence="1">Uncharacterized protein</fullName>
    </submittedName>
</protein>
<evidence type="ECO:0000313" key="2">
    <source>
        <dbReference type="Proteomes" id="UP000278437"/>
    </source>
</evidence>
<dbReference type="Proteomes" id="UP000278437">
    <property type="component" value="Chromosome"/>
</dbReference>
<name>A0ABM7DSG8_9GAMM</name>
<organism evidence="1 2">
    <name type="scientific">Shewanella khirikhana</name>
    <dbReference type="NCBI Taxonomy" id="1965282"/>
    <lineage>
        <taxon>Bacteria</taxon>
        <taxon>Pseudomonadati</taxon>
        <taxon>Pseudomonadota</taxon>
        <taxon>Gammaproteobacteria</taxon>
        <taxon>Alteromonadales</taxon>
        <taxon>Shewanellaceae</taxon>
        <taxon>Shewanella</taxon>
    </lineage>
</organism>
<reference evidence="2" key="1">
    <citation type="submission" date="2017-03" db="EMBL/GenBank/DDBJ databases">
        <title>Full genome sequence of a non-lethal Shewanella isolate that potentiates virulence of Vibio parahaemolyticus causing acute hepatopancreatic necrosis disease (AHPND) in shrimp.</title>
        <authorList>
            <person name="Prachumwat A."/>
            <person name="Sritunyalucksana K."/>
        </authorList>
    </citation>
    <scope>NUCLEOTIDE SEQUENCE [LARGE SCALE GENOMIC DNA]</scope>
    <source>
        <strain evidence="2">TH2012</strain>
    </source>
</reference>
<evidence type="ECO:0000313" key="1">
    <source>
        <dbReference type="EMBL" id="AZQ12652.1"/>
    </source>
</evidence>
<keyword evidence="2" id="KW-1185">Reference proteome</keyword>
<proteinExistence type="predicted"/>
<sequence length="83" mass="9458">MGEQSPLPGCRRDAHDFLQSEALRVFERPCVAKTTAPLLPSNKKPRCREAFSVSKVKDDVLSYYSLYFNEPLALISSNHKLWC</sequence>